<accession>A0ABY4AQX8</accession>
<keyword evidence="5" id="KW-0333">Golgi apparatus</keyword>
<comment type="subcellular location">
    <subcellularLocation>
        <location evidence="1">Golgi apparatus membrane</location>
        <topology evidence="1">Single-pass type II membrane protein</topology>
    </subcellularLocation>
</comment>
<evidence type="ECO:0000313" key="8">
    <source>
        <dbReference type="EMBL" id="UOD51427.1"/>
    </source>
</evidence>
<evidence type="ECO:0000256" key="6">
    <source>
        <dbReference type="ARBA" id="ARBA00023136"/>
    </source>
</evidence>
<keyword evidence="3" id="KW-0812">Transmembrane</keyword>
<evidence type="ECO:0000256" key="2">
    <source>
        <dbReference type="ARBA" id="ARBA00022679"/>
    </source>
</evidence>
<evidence type="ECO:0000256" key="1">
    <source>
        <dbReference type="ARBA" id="ARBA00004323"/>
    </source>
</evidence>
<dbReference type="InterPro" id="IPR018011">
    <property type="entry name" value="Carb_sulfotrans_8-10"/>
</dbReference>
<evidence type="ECO:0000256" key="4">
    <source>
        <dbReference type="ARBA" id="ARBA00022989"/>
    </source>
</evidence>
<sequence>MKEINKSSCIHPRLIFPASDFGLLNRCLLYYPSLNILFTYIPKNACSTLKYSLGVASKEISREQNPHMTEHKFRYADKRALYPSNSRPIICFRNPFERLVSAFLDKFARSVPEAEASLVLDKIRKIKNIGDNRSISFIDFVRFLKDQPSRQLDLHWRPQVDFIFFESYYEVFLVDTLTDQWNLHFPDIPLLDFIPHSTSKRYDCNEVSYDIPADELFKNYNSLGFPANSSFLNDEIVDIIQFRYFDDIQIYNGQSGKKVF</sequence>
<evidence type="ECO:0000256" key="5">
    <source>
        <dbReference type="ARBA" id="ARBA00023034"/>
    </source>
</evidence>
<dbReference type="EMBL" id="CP063982">
    <property type="protein sequence ID" value="UOD51427.1"/>
    <property type="molecule type" value="Genomic_DNA"/>
</dbReference>
<name>A0ABY4AQX8_9BURK</name>
<reference evidence="8 9" key="1">
    <citation type="submission" date="2020-11" db="EMBL/GenBank/DDBJ databases">
        <title>Algicoccus daihaiensis sp.nov., isolated from Daihai Lake in Inner Mongolia.</title>
        <authorList>
            <person name="Kai J."/>
        </authorList>
    </citation>
    <scope>NUCLEOTIDE SEQUENCE [LARGE SCALE GENOMIC DNA]</scope>
    <source>
        <strain evidence="9">f23</strain>
    </source>
</reference>
<gene>
    <name evidence="8" type="ORF">DHf2319_06270</name>
</gene>
<keyword evidence="2" id="KW-0808">Transferase</keyword>
<evidence type="ECO:0000256" key="3">
    <source>
        <dbReference type="ARBA" id="ARBA00022692"/>
    </source>
</evidence>
<organism evidence="8 9">
    <name type="scientific">Orrella daihaiensis</name>
    <dbReference type="NCBI Taxonomy" id="2782176"/>
    <lineage>
        <taxon>Bacteria</taxon>
        <taxon>Pseudomonadati</taxon>
        <taxon>Pseudomonadota</taxon>
        <taxon>Betaproteobacteria</taxon>
        <taxon>Burkholderiales</taxon>
        <taxon>Alcaligenaceae</taxon>
        <taxon>Orrella</taxon>
    </lineage>
</organism>
<keyword evidence="7" id="KW-0325">Glycoprotein</keyword>
<keyword evidence="6" id="KW-0472">Membrane</keyword>
<dbReference type="RefSeq" id="WP_243479893.1">
    <property type="nucleotide sequence ID" value="NZ_CP063982.1"/>
</dbReference>
<evidence type="ECO:0000313" key="9">
    <source>
        <dbReference type="Proteomes" id="UP000831607"/>
    </source>
</evidence>
<evidence type="ECO:0000256" key="7">
    <source>
        <dbReference type="ARBA" id="ARBA00023180"/>
    </source>
</evidence>
<dbReference type="PANTHER" id="PTHR12137:SF54">
    <property type="entry name" value="CARBOHYDRATE SULFOTRANSFERASE"/>
    <property type="match status" value="1"/>
</dbReference>
<keyword evidence="4" id="KW-1133">Transmembrane helix</keyword>
<dbReference type="InterPro" id="IPR005331">
    <property type="entry name" value="Sulfotransferase"/>
</dbReference>
<keyword evidence="9" id="KW-1185">Reference proteome</keyword>
<dbReference type="PANTHER" id="PTHR12137">
    <property type="entry name" value="CARBOHYDRATE SULFOTRANSFERASE"/>
    <property type="match status" value="1"/>
</dbReference>
<proteinExistence type="predicted"/>
<dbReference type="Pfam" id="PF03567">
    <property type="entry name" value="Sulfotransfer_2"/>
    <property type="match status" value="1"/>
</dbReference>
<protein>
    <submittedName>
        <fullName evidence="8">Sulfotransferase family 2 domain-containing protein</fullName>
    </submittedName>
</protein>
<dbReference type="Proteomes" id="UP000831607">
    <property type="component" value="Chromosome"/>
</dbReference>